<dbReference type="HOGENOM" id="CLU_2176854_0_0_1"/>
<dbReference type="Ensembl" id="ENSPMAT00000009659.1">
    <property type="protein sequence ID" value="ENSPMAP00000009619.1"/>
    <property type="gene ID" value="ENSPMAG00000008730.1"/>
</dbReference>
<protein>
    <submittedName>
        <fullName evidence="1">Si:dkey-15b23.3</fullName>
    </submittedName>
</protein>
<evidence type="ECO:0000313" key="1">
    <source>
        <dbReference type="Ensembl" id="ENSPMAP00000009619.1"/>
    </source>
</evidence>
<dbReference type="AlphaFoldDB" id="S4RWM9"/>
<dbReference type="OMA" id="FKMSEAF"/>
<proteinExistence type="predicted"/>
<name>S4RWM9_PETMA</name>
<dbReference type="STRING" id="7757.ENSPMAP00000009619"/>
<dbReference type="GeneTree" id="ENSGT00920000150778"/>
<sequence length="110" mass="12576">ARMTRAARRQKTVRKKSANSPCHVYHYTGDLMGSDDDGGLGDTQAEWSDQEEIMQNIQIQKDIIANIRCRPWPMKQKLKVLKQARQIVEKYEGRLTKTRGYQAAGVAVRS</sequence>
<reference evidence="1" key="2">
    <citation type="submission" date="2025-09" db="UniProtKB">
        <authorList>
            <consortium name="Ensembl"/>
        </authorList>
    </citation>
    <scope>IDENTIFICATION</scope>
</reference>
<accession>S4RWM9</accession>
<organism evidence="1">
    <name type="scientific">Petromyzon marinus</name>
    <name type="common">Sea lamprey</name>
    <dbReference type="NCBI Taxonomy" id="7757"/>
    <lineage>
        <taxon>Eukaryota</taxon>
        <taxon>Metazoa</taxon>
        <taxon>Chordata</taxon>
        <taxon>Craniata</taxon>
        <taxon>Vertebrata</taxon>
        <taxon>Cyclostomata</taxon>
        <taxon>Hyperoartia</taxon>
        <taxon>Petromyzontiformes</taxon>
        <taxon>Petromyzontidae</taxon>
        <taxon>Petromyzon</taxon>
    </lineage>
</organism>
<reference evidence="1" key="1">
    <citation type="submission" date="2025-08" db="UniProtKB">
        <authorList>
            <consortium name="Ensembl"/>
        </authorList>
    </citation>
    <scope>IDENTIFICATION</scope>
</reference>